<protein>
    <submittedName>
        <fullName evidence="4">NAD(P)-dependent dehydrogenase, short-chain alcohol dehydrogenase family</fullName>
    </submittedName>
</protein>
<evidence type="ECO:0000313" key="5">
    <source>
        <dbReference type="Proteomes" id="UP000182058"/>
    </source>
</evidence>
<dbReference type="PANTHER" id="PTHR45024">
    <property type="entry name" value="DEHYDROGENASES, SHORT CHAIN"/>
    <property type="match status" value="1"/>
</dbReference>
<dbReference type="SUPFAM" id="SSF51735">
    <property type="entry name" value="NAD(P)-binding Rossmann-fold domains"/>
    <property type="match status" value="1"/>
</dbReference>
<sequence>MNLKGKIALVTGAGRGLGRAHALALAAAGAKVIVNDLGSSGSGEGDDSGPAHSVVAEIINNGGEAIADTRSVSDWLVAHQIVEDVIEKFGTIDILINNAGISRPGVLGDLTEVDWDLQNAVNAKGPIAIMNALARHWKKEGPKKGRAIINTASPAAPHPLSPIGIYSATKASILAFTIIASQELACLGVRVNAIAPIARTRLVEMSAELLEMMTADADFDRYLPEHVAELVVYLASDNCRFTGRLFGAEGDDIFIFNEWSAEGHANNCRVKWTTDALTNALESFPIQNSRWVLSPGGRFSLSTPSDQTLSELANV</sequence>
<dbReference type="EMBL" id="LT629795">
    <property type="protein sequence ID" value="SDU47585.1"/>
    <property type="molecule type" value="Genomic_DNA"/>
</dbReference>
<dbReference type="InterPro" id="IPR036291">
    <property type="entry name" value="NAD(P)-bd_dom_sf"/>
</dbReference>
<gene>
    <name evidence="4" type="ORF">SAMN04490201_1890</name>
</gene>
<accession>A0ABY0VPT2</accession>
<reference evidence="4 5" key="1">
    <citation type="submission" date="2016-10" db="EMBL/GenBank/DDBJ databases">
        <authorList>
            <person name="Varghese N."/>
            <person name="Submissions S."/>
        </authorList>
    </citation>
    <scope>NUCLEOTIDE SEQUENCE [LARGE SCALE GENOMIC DNA]</scope>
    <source>
        <strain evidence="4 5">BS3667</strain>
    </source>
</reference>
<dbReference type="PANTHER" id="PTHR45024:SF2">
    <property type="entry name" value="SCP2 DOMAIN-CONTAINING PROTEIN"/>
    <property type="match status" value="1"/>
</dbReference>
<dbReference type="Proteomes" id="UP000182058">
    <property type="component" value="Chromosome I"/>
</dbReference>
<dbReference type="PROSITE" id="PS00061">
    <property type="entry name" value="ADH_SHORT"/>
    <property type="match status" value="1"/>
</dbReference>
<keyword evidence="5" id="KW-1185">Reference proteome</keyword>
<evidence type="ECO:0000313" key="4">
    <source>
        <dbReference type="EMBL" id="SDU47585.1"/>
    </source>
</evidence>
<evidence type="ECO:0000256" key="1">
    <source>
        <dbReference type="ARBA" id="ARBA00006484"/>
    </source>
</evidence>
<organism evidence="4 5">
    <name type="scientific">Pseudomonas psychrophila</name>
    <dbReference type="NCBI Taxonomy" id="122355"/>
    <lineage>
        <taxon>Bacteria</taxon>
        <taxon>Pseudomonadati</taxon>
        <taxon>Pseudomonadota</taxon>
        <taxon>Gammaproteobacteria</taxon>
        <taxon>Pseudomonadales</taxon>
        <taxon>Pseudomonadaceae</taxon>
        <taxon>Pseudomonas</taxon>
    </lineage>
</organism>
<dbReference type="RefSeq" id="WP_048654667.1">
    <property type="nucleotide sequence ID" value="NZ_CP049044.1"/>
</dbReference>
<dbReference type="InterPro" id="IPR051687">
    <property type="entry name" value="Peroxisomal_Beta-Oxidation"/>
</dbReference>
<name>A0ABY0VPT2_9PSED</name>
<dbReference type="PRINTS" id="PR00081">
    <property type="entry name" value="GDHRDH"/>
</dbReference>
<dbReference type="InterPro" id="IPR020904">
    <property type="entry name" value="Sc_DH/Rdtase_CS"/>
</dbReference>
<dbReference type="GeneID" id="96619554"/>
<dbReference type="InterPro" id="IPR002347">
    <property type="entry name" value="SDR_fam"/>
</dbReference>
<dbReference type="PRINTS" id="PR00080">
    <property type="entry name" value="SDRFAMILY"/>
</dbReference>
<dbReference type="Gene3D" id="3.40.50.720">
    <property type="entry name" value="NAD(P)-binding Rossmann-like Domain"/>
    <property type="match status" value="1"/>
</dbReference>
<comment type="similarity">
    <text evidence="1 3">Belongs to the short-chain dehydrogenases/reductases (SDR) family.</text>
</comment>
<dbReference type="Pfam" id="PF00106">
    <property type="entry name" value="adh_short"/>
    <property type="match status" value="1"/>
</dbReference>
<proteinExistence type="inferred from homology"/>
<evidence type="ECO:0000256" key="3">
    <source>
        <dbReference type="RuleBase" id="RU000363"/>
    </source>
</evidence>
<evidence type="ECO:0000256" key="2">
    <source>
        <dbReference type="ARBA" id="ARBA00023002"/>
    </source>
</evidence>
<keyword evidence="2" id="KW-0560">Oxidoreductase</keyword>